<accession>A0ABP7W130</accession>
<sequence>MEFIFNLVLVVILVCVITFFTGVVKLFQNKDSNSTAIKMILFSLLTIIIILIIGVSACFSTLSLGGMH</sequence>
<dbReference type="Proteomes" id="UP001500367">
    <property type="component" value="Unassembled WGS sequence"/>
</dbReference>
<protein>
    <submittedName>
        <fullName evidence="2">Uncharacterized protein</fullName>
    </submittedName>
</protein>
<evidence type="ECO:0000256" key="1">
    <source>
        <dbReference type="SAM" id="Phobius"/>
    </source>
</evidence>
<evidence type="ECO:0000313" key="2">
    <source>
        <dbReference type="EMBL" id="GAA4078560.1"/>
    </source>
</evidence>
<keyword evidence="1" id="KW-0472">Membrane</keyword>
<proteinExistence type="predicted"/>
<organism evidence="2 3">
    <name type="scientific">Flavobacterium cheonanense</name>
    <dbReference type="NCBI Taxonomy" id="706183"/>
    <lineage>
        <taxon>Bacteria</taxon>
        <taxon>Pseudomonadati</taxon>
        <taxon>Bacteroidota</taxon>
        <taxon>Flavobacteriia</taxon>
        <taxon>Flavobacteriales</taxon>
        <taxon>Flavobacteriaceae</taxon>
        <taxon>Flavobacterium</taxon>
    </lineage>
</organism>
<feature type="transmembrane region" description="Helical" evidence="1">
    <location>
        <begin position="6"/>
        <end position="27"/>
    </location>
</feature>
<keyword evidence="1" id="KW-1133">Transmembrane helix</keyword>
<dbReference type="EMBL" id="BAABCT010000008">
    <property type="protein sequence ID" value="GAA4078560.1"/>
    <property type="molecule type" value="Genomic_DNA"/>
</dbReference>
<keyword evidence="3" id="KW-1185">Reference proteome</keyword>
<keyword evidence="1" id="KW-0812">Transmembrane</keyword>
<reference evidence="3" key="1">
    <citation type="journal article" date="2019" name="Int. J. Syst. Evol. Microbiol.">
        <title>The Global Catalogue of Microorganisms (GCM) 10K type strain sequencing project: providing services to taxonomists for standard genome sequencing and annotation.</title>
        <authorList>
            <consortium name="The Broad Institute Genomics Platform"/>
            <consortium name="The Broad Institute Genome Sequencing Center for Infectious Disease"/>
            <person name="Wu L."/>
            <person name="Ma J."/>
        </authorList>
    </citation>
    <scope>NUCLEOTIDE SEQUENCE [LARGE SCALE GENOMIC DNA]</scope>
    <source>
        <strain evidence="3">JCM 17069</strain>
    </source>
</reference>
<evidence type="ECO:0000313" key="3">
    <source>
        <dbReference type="Proteomes" id="UP001500367"/>
    </source>
</evidence>
<comment type="caution">
    <text evidence="2">The sequence shown here is derived from an EMBL/GenBank/DDBJ whole genome shotgun (WGS) entry which is preliminary data.</text>
</comment>
<name>A0ABP7W130_9FLAO</name>
<feature type="transmembrane region" description="Helical" evidence="1">
    <location>
        <begin position="39"/>
        <end position="62"/>
    </location>
</feature>
<gene>
    <name evidence="2" type="ORF">GCM10022389_25790</name>
</gene>